<dbReference type="Proteomes" id="UP001165283">
    <property type="component" value="Unassembled WGS sequence"/>
</dbReference>
<sequence>MSGGGSVVVRRQLGSKLRQLRLASGKKVTDVIEAGIASKAKMSRIEAGQGPVKMADIRALCWLYGADPATTDALAALAPGTQQEDWWEADPGVVPEWFGLYAGLESTAREIRCFEPQLVHGLLQTEEYARAVIGVLPDLAPEIIEQRVRFRMERQQRSMDGVTVIMGEGALRLVAGSPEVMAAQLESLRSSAADVRVLPFRAGPSPRRSSWALLAFEDADDPSLVYIEGDGIARYLDKPHDWAHYEQVWSILMDRAVPIGEWPT</sequence>
<dbReference type="Pfam" id="PF13560">
    <property type="entry name" value="HTH_31"/>
    <property type="match status" value="1"/>
</dbReference>
<keyword evidence="3" id="KW-1185">Reference proteome</keyword>
<gene>
    <name evidence="2" type="ORF">KDL28_28995</name>
</gene>
<dbReference type="RefSeq" id="WP_252443765.1">
    <property type="nucleotide sequence ID" value="NZ_JAGSOV010000062.1"/>
</dbReference>
<dbReference type="Gene3D" id="1.10.260.40">
    <property type="entry name" value="lambda repressor-like DNA-binding domains"/>
    <property type="match status" value="1"/>
</dbReference>
<comment type="caution">
    <text evidence="2">The sequence shown here is derived from an EMBL/GenBank/DDBJ whole genome shotgun (WGS) entry which is preliminary data.</text>
</comment>
<dbReference type="InterPro" id="IPR010982">
    <property type="entry name" value="Lambda_DNA-bd_dom_sf"/>
</dbReference>
<reference evidence="2" key="1">
    <citation type="submission" date="2021-04" db="EMBL/GenBank/DDBJ databases">
        <title>Pseudonocardia sp. nov., isolated from sandy soil of mangrove forest.</title>
        <authorList>
            <person name="Zan Z."/>
            <person name="Huang R."/>
            <person name="Liu W."/>
        </authorList>
    </citation>
    <scope>NUCLEOTIDE SEQUENCE</scope>
    <source>
        <strain evidence="2">S2-4</strain>
    </source>
</reference>
<evidence type="ECO:0000259" key="1">
    <source>
        <dbReference type="Pfam" id="PF19054"/>
    </source>
</evidence>
<dbReference type="InterPro" id="IPR043917">
    <property type="entry name" value="DUF5753"/>
</dbReference>
<protein>
    <submittedName>
        <fullName evidence="2">Helix-turn-helix domain-containing protein</fullName>
    </submittedName>
</protein>
<accession>A0ABT1A8G1</accession>
<dbReference type="Pfam" id="PF19054">
    <property type="entry name" value="DUF5753"/>
    <property type="match status" value="1"/>
</dbReference>
<evidence type="ECO:0000313" key="2">
    <source>
        <dbReference type="EMBL" id="MCO1659114.1"/>
    </source>
</evidence>
<dbReference type="CDD" id="cd00093">
    <property type="entry name" value="HTH_XRE"/>
    <property type="match status" value="1"/>
</dbReference>
<feature type="domain" description="DUF5753" evidence="1">
    <location>
        <begin position="100"/>
        <end position="258"/>
    </location>
</feature>
<proteinExistence type="predicted"/>
<evidence type="ECO:0000313" key="3">
    <source>
        <dbReference type="Proteomes" id="UP001165283"/>
    </source>
</evidence>
<organism evidence="2 3">
    <name type="scientific">Pseudonocardia humida</name>
    <dbReference type="NCBI Taxonomy" id="2800819"/>
    <lineage>
        <taxon>Bacteria</taxon>
        <taxon>Bacillati</taxon>
        <taxon>Actinomycetota</taxon>
        <taxon>Actinomycetes</taxon>
        <taxon>Pseudonocardiales</taxon>
        <taxon>Pseudonocardiaceae</taxon>
        <taxon>Pseudonocardia</taxon>
    </lineage>
</organism>
<name>A0ABT1A8G1_9PSEU</name>
<dbReference type="EMBL" id="JAGSOV010000062">
    <property type="protein sequence ID" value="MCO1659114.1"/>
    <property type="molecule type" value="Genomic_DNA"/>
</dbReference>
<dbReference type="InterPro" id="IPR001387">
    <property type="entry name" value="Cro/C1-type_HTH"/>
</dbReference>